<organism evidence="1">
    <name type="scientific">Chitinibacter mangrovi</name>
    <dbReference type="NCBI Taxonomy" id="3153927"/>
    <lineage>
        <taxon>Bacteria</taxon>
        <taxon>Pseudomonadati</taxon>
        <taxon>Pseudomonadota</taxon>
        <taxon>Betaproteobacteria</taxon>
        <taxon>Neisseriales</taxon>
        <taxon>Chitinibacteraceae</taxon>
        <taxon>Chitinibacter</taxon>
    </lineage>
</organism>
<dbReference type="Gene3D" id="1.10.238.160">
    <property type="match status" value="1"/>
</dbReference>
<dbReference type="EMBL" id="CP157355">
    <property type="protein sequence ID" value="XBL99591.1"/>
    <property type="molecule type" value="Genomic_DNA"/>
</dbReference>
<dbReference type="Pfam" id="PF05930">
    <property type="entry name" value="Phage_AlpA"/>
    <property type="match status" value="1"/>
</dbReference>
<reference evidence="1" key="1">
    <citation type="submission" date="2024-05" db="EMBL/GenBank/DDBJ databases">
        <authorList>
            <person name="Yang L."/>
            <person name="Pan L."/>
        </authorList>
    </citation>
    <scope>NUCLEOTIDE SEQUENCE</scope>
    <source>
        <strain evidence="1">FCG-7</strain>
    </source>
</reference>
<gene>
    <name evidence="1" type="ORF">ABHF33_10965</name>
</gene>
<dbReference type="PANTHER" id="PTHR36154">
    <property type="entry name" value="DNA-BINDING TRANSCRIPTIONAL ACTIVATOR ALPA"/>
    <property type="match status" value="1"/>
</dbReference>
<dbReference type="InterPro" id="IPR052931">
    <property type="entry name" value="Prophage_regulatory_activator"/>
</dbReference>
<dbReference type="PANTHER" id="PTHR36154:SF1">
    <property type="entry name" value="DNA-BINDING TRANSCRIPTIONAL ACTIVATOR ALPA"/>
    <property type="match status" value="1"/>
</dbReference>
<sequence>MTQNPNFPSMAQLLRRPVVEQMTGLSRTHIYRMMAAGEFPQSVSIGARAVAWRSDEVSAWIESRTRKAA</sequence>
<accession>A0AAU7F682</accession>
<dbReference type="KEGG" id="cmav:ABHF33_10965"/>
<name>A0AAU7F682_9NEIS</name>
<evidence type="ECO:0000313" key="1">
    <source>
        <dbReference type="EMBL" id="XBL99591.1"/>
    </source>
</evidence>
<dbReference type="RefSeq" id="WP_348944007.1">
    <property type="nucleotide sequence ID" value="NZ_CP157355.1"/>
</dbReference>
<dbReference type="AlphaFoldDB" id="A0AAU7F682"/>
<protein>
    <submittedName>
        <fullName evidence="1">AlpA family transcriptional regulator</fullName>
    </submittedName>
</protein>
<proteinExistence type="predicted"/>
<dbReference type="InterPro" id="IPR010260">
    <property type="entry name" value="AlpA"/>
</dbReference>